<dbReference type="GO" id="GO:0008171">
    <property type="term" value="F:O-methyltransferase activity"/>
    <property type="evidence" value="ECO:0007669"/>
    <property type="project" value="InterPro"/>
</dbReference>
<dbReference type="SUPFAM" id="SSF53335">
    <property type="entry name" value="S-adenosyl-L-methionine-dependent methyltransferases"/>
    <property type="match status" value="1"/>
</dbReference>
<keyword evidence="3" id="KW-0949">S-adenosyl-L-methionine</keyword>
<evidence type="ECO:0000256" key="3">
    <source>
        <dbReference type="ARBA" id="ARBA00022691"/>
    </source>
</evidence>
<gene>
    <name evidence="5" type="ORF">QYT958_LOCUS12123</name>
</gene>
<name>A0A821CTF8_9BILA</name>
<dbReference type="Proteomes" id="UP000663848">
    <property type="component" value="Unassembled WGS sequence"/>
</dbReference>
<dbReference type="PANTHER" id="PTHR10509">
    <property type="entry name" value="O-METHYLTRANSFERASE-RELATED"/>
    <property type="match status" value="1"/>
</dbReference>
<dbReference type="EMBL" id="CAJOBR010001450">
    <property type="protein sequence ID" value="CAF4609651.1"/>
    <property type="molecule type" value="Genomic_DNA"/>
</dbReference>
<accession>A0A821CTF8</accession>
<proteinExistence type="inferred from homology"/>
<comment type="similarity">
    <text evidence="4">Belongs to the class I-like SAM-binding methyltransferase superfamily. Cation-dependent O-methyltransferase family.</text>
</comment>
<dbReference type="PROSITE" id="PS51682">
    <property type="entry name" value="SAM_OMT_I"/>
    <property type="match status" value="1"/>
</dbReference>
<dbReference type="Pfam" id="PF01596">
    <property type="entry name" value="Methyltransf_3"/>
    <property type="match status" value="1"/>
</dbReference>
<evidence type="ECO:0000313" key="5">
    <source>
        <dbReference type="EMBL" id="CAF4609651.1"/>
    </source>
</evidence>
<dbReference type="CDD" id="cd02440">
    <property type="entry name" value="AdoMet_MTases"/>
    <property type="match status" value="1"/>
</dbReference>
<comment type="caution">
    <text evidence="5">The sequence shown here is derived from an EMBL/GenBank/DDBJ whole genome shotgun (WGS) entry which is preliminary data.</text>
</comment>
<dbReference type="GO" id="GO:0008757">
    <property type="term" value="F:S-adenosylmethionine-dependent methyltransferase activity"/>
    <property type="evidence" value="ECO:0007669"/>
    <property type="project" value="TreeGrafter"/>
</dbReference>
<sequence length="380" mass="43126">MSTSIIPITSKYSCQCRENVAGGQGDGSSLNQLSSPFGVYVDDNQTIFITDLGNDRIVQRNYDAALGQVVADGNGQGNQRVMRRFRQHDRNQETIIDNIDYTQLAIDNQKKFYASNCDKQEAYVSQVQKNNEDCGVDTKQAHITSSYIETFVITIDYQSMTFYSKIQKLGDPISQYIYEHSLHFTTEQLELIEYTKSLPEHSQMLGSLDEAQFFQVLIRLMNCKRCIEIGTFTGYTSMAIALALPSDGKLVTCDIDDQYIRQDLWAKAGVRDKISLRVGPAIETLEKLIEEYGEGSFDFVFIDADKVNYLEYYKLSMRLLRSNGLIAVDNTLWGGRVVDETDTSEQTVAIRTTNDFIRDDQRVDISFLRLGDGTTLCRKK</sequence>
<keyword evidence="1" id="KW-0489">Methyltransferase</keyword>
<evidence type="ECO:0000256" key="4">
    <source>
        <dbReference type="ARBA" id="ARBA00023453"/>
    </source>
</evidence>
<evidence type="ECO:0000256" key="2">
    <source>
        <dbReference type="ARBA" id="ARBA00022679"/>
    </source>
</evidence>
<evidence type="ECO:0000256" key="1">
    <source>
        <dbReference type="ARBA" id="ARBA00022603"/>
    </source>
</evidence>
<dbReference type="PANTHER" id="PTHR10509:SF14">
    <property type="entry name" value="CAFFEOYL-COA O-METHYLTRANSFERASE 3-RELATED"/>
    <property type="match status" value="1"/>
</dbReference>
<dbReference type="InterPro" id="IPR050362">
    <property type="entry name" value="Cation-dep_OMT"/>
</dbReference>
<evidence type="ECO:0008006" key="7">
    <source>
        <dbReference type="Google" id="ProtNLM"/>
    </source>
</evidence>
<dbReference type="GO" id="GO:0032259">
    <property type="term" value="P:methylation"/>
    <property type="evidence" value="ECO:0007669"/>
    <property type="project" value="UniProtKB-KW"/>
</dbReference>
<dbReference type="InterPro" id="IPR011042">
    <property type="entry name" value="6-blade_b-propeller_TolB-like"/>
</dbReference>
<dbReference type="Gene3D" id="3.40.50.150">
    <property type="entry name" value="Vaccinia Virus protein VP39"/>
    <property type="match status" value="1"/>
</dbReference>
<organism evidence="5 6">
    <name type="scientific">Rotaria socialis</name>
    <dbReference type="NCBI Taxonomy" id="392032"/>
    <lineage>
        <taxon>Eukaryota</taxon>
        <taxon>Metazoa</taxon>
        <taxon>Spiralia</taxon>
        <taxon>Gnathifera</taxon>
        <taxon>Rotifera</taxon>
        <taxon>Eurotatoria</taxon>
        <taxon>Bdelloidea</taxon>
        <taxon>Philodinida</taxon>
        <taxon>Philodinidae</taxon>
        <taxon>Rotaria</taxon>
    </lineage>
</organism>
<dbReference type="Gene3D" id="2.120.10.30">
    <property type="entry name" value="TolB, C-terminal domain"/>
    <property type="match status" value="1"/>
</dbReference>
<reference evidence="5" key="1">
    <citation type="submission" date="2021-02" db="EMBL/GenBank/DDBJ databases">
        <authorList>
            <person name="Nowell W R."/>
        </authorList>
    </citation>
    <scope>NUCLEOTIDE SEQUENCE</scope>
</reference>
<dbReference type="InterPro" id="IPR029063">
    <property type="entry name" value="SAM-dependent_MTases_sf"/>
</dbReference>
<dbReference type="AlphaFoldDB" id="A0A821CTF8"/>
<keyword evidence="2" id="KW-0808">Transferase</keyword>
<protein>
    <recommendedName>
        <fullName evidence="7">Caffeoyl-CoA O-methyltransferase</fullName>
    </recommendedName>
</protein>
<evidence type="ECO:0000313" key="6">
    <source>
        <dbReference type="Proteomes" id="UP000663848"/>
    </source>
</evidence>
<dbReference type="InterPro" id="IPR002935">
    <property type="entry name" value="SAM_O-MeTrfase"/>
</dbReference>